<comment type="caution">
    <text evidence="2">The sequence shown here is derived from an EMBL/GenBank/DDBJ whole genome shotgun (WGS) entry which is preliminary data.</text>
</comment>
<dbReference type="Proteomes" id="UP001642405">
    <property type="component" value="Unassembled WGS sequence"/>
</dbReference>
<protein>
    <recommendedName>
        <fullName evidence="4">Phosphotransferase family protein</fullName>
    </recommendedName>
</protein>
<feature type="region of interest" description="Disordered" evidence="1">
    <location>
        <begin position="83"/>
        <end position="114"/>
    </location>
</feature>
<organism evidence="2 3">
    <name type="scientific">Sporothrix curviconia</name>
    <dbReference type="NCBI Taxonomy" id="1260050"/>
    <lineage>
        <taxon>Eukaryota</taxon>
        <taxon>Fungi</taxon>
        <taxon>Dikarya</taxon>
        <taxon>Ascomycota</taxon>
        <taxon>Pezizomycotina</taxon>
        <taxon>Sordariomycetes</taxon>
        <taxon>Sordariomycetidae</taxon>
        <taxon>Ophiostomatales</taxon>
        <taxon>Ophiostomataceae</taxon>
        <taxon>Sporothrix</taxon>
    </lineage>
</organism>
<evidence type="ECO:0000313" key="2">
    <source>
        <dbReference type="EMBL" id="CAK7210292.1"/>
    </source>
</evidence>
<evidence type="ECO:0008006" key="4">
    <source>
        <dbReference type="Google" id="ProtNLM"/>
    </source>
</evidence>
<feature type="compositionally biased region" description="Basic and acidic residues" evidence="1">
    <location>
        <begin position="586"/>
        <end position="606"/>
    </location>
</feature>
<dbReference type="EMBL" id="CAWUHB010000003">
    <property type="protein sequence ID" value="CAK7210292.1"/>
    <property type="molecule type" value="Genomic_DNA"/>
</dbReference>
<reference evidence="2 3" key="1">
    <citation type="submission" date="2024-01" db="EMBL/GenBank/DDBJ databases">
        <authorList>
            <person name="Allen C."/>
            <person name="Tagirdzhanova G."/>
        </authorList>
    </citation>
    <scope>NUCLEOTIDE SEQUENCE [LARGE SCALE GENOMIC DNA]</scope>
</reference>
<feature type="region of interest" description="Disordered" evidence="1">
    <location>
        <begin position="586"/>
        <end position="627"/>
    </location>
</feature>
<proteinExistence type="predicted"/>
<keyword evidence="3" id="KW-1185">Reference proteome</keyword>
<name>A0ABP0ASN9_9PEZI</name>
<evidence type="ECO:0000313" key="3">
    <source>
        <dbReference type="Proteomes" id="UP001642405"/>
    </source>
</evidence>
<feature type="compositionally biased region" description="Basic and acidic residues" evidence="1">
    <location>
        <begin position="178"/>
        <end position="201"/>
    </location>
</feature>
<evidence type="ECO:0000256" key="1">
    <source>
        <dbReference type="SAM" id="MobiDB-lite"/>
    </source>
</evidence>
<sequence>MAGVDGGLPSHQAVQQQEEVLLQRLPRPAQPLASLFSEPRTARYVDFAWETPTLHILRQFLARYETDRQLFFLNDLGIREQSSGASPDVPFSDTTNASSDSGSSGSQTSGTAATTYRASPDCVVLMIPERADNSNGTAAQRRIMTGEYKPCHALRSGIAQDIVKTPLLETYMLQLARETRERSTHRARKQQHEQDQQEQQDRAMSAEAGEGSTTAKKTKKKTALPRQVYYAYALTQTYHYMLLSGVAFGYVATGETLTVLHIPEEDATTLLYHTSIFPAPTSSTLPDLVTSTPPIAATDPADIDALLALPVSQLCSLTRVPSPLQTVSTNTHEAQEYQWNTLKASSCVRQPTLPYCTQACLLSLTQDGPMDPRCPNAALHGKGQNVRGHKMTSTQHPITVSQLNELVREQLLRTPDYDVQCLCNDGWRGAIGYVFKISATGYGYTFVGKAVQQQHRRQLRRESRVYERLQEQQGKLVPVCLGLIELAAPYPLFDIFLAVTHMLLLSYGGVSVWAAEEKWEQQEVGDEVALPWGDLDILAETQRTVQALEQAGLYDNDSNSANALWCAETRRVMKIDFDRAVVRTREDKSMRPEKTRKHEAYGKDEEAFGAQDRKKRTKHNGVEAIME</sequence>
<feature type="compositionally biased region" description="Low complexity" evidence="1">
    <location>
        <begin position="92"/>
        <end position="114"/>
    </location>
</feature>
<feature type="region of interest" description="Disordered" evidence="1">
    <location>
        <begin position="178"/>
        <end position="219"/>
    </location>
</feature>
<gene>
    <name evidence="2" type="ORF">SCUCBS95973_000729</name>
</gene>
<accession>A0ABP0ASN9</accession>